<accession>A0A401U972</accession>
<evidence type="ECO:0000313" key="1">
    <source>
        <dbReference type="EMBL" id="GCC51436.1"/>
    </source>
</evidence>
<sequence length="214" mass="23119">MAQQELVSMAQSFTGLPMEDLIGGPLNAAAKANSAMALTQTKFMLDTCFSYDTQTKNYAPIMIKMSLTRGVVTPGATPGAPPTVTPIETKFDLPILTIIPLNSLGVDEVDINFEMEVKSSYGEETSQEQEKTVSVDTSWEIKAGWGPVSATIKGSASYDSKDSSSFNTHYEKSNSAKYTVHVHAGQLPLPKGVETIIKAFTLAIEPYTMPEQTP</sequence>
<dbReference type="RefSeq" id="WP_218022403.1">
    <property type="nucleotide sequence ID" value="NZ_BHXQ01000003.1"/>
</dbReference>
<evidence type="ECO:0000313" key="2">
    <source>
        <dbReference type="Proteomes" id="UP000288227"/>
    </source>
</evidence>
<proteinExistence type="predicted"/>
<dbReference type="InterPro" id="IPR024510">
    <property type="entry name" value="DUF2589"/>
</dbReference>
<protein>
    <submittedName>
        <fullName evidence="1">DUF2589 domain-containing protein</fullName>
    </submittedName>
</protein>
<organism evidence="1 2">
    <name type="scientific">Chryseotalea sanaruensis</name>
    <dbReference type="NCBI Taxonomy" id="2482724"/>
    <lineage>
        <taxon>Bacteria</taxon>
        <taxon>Pseudomonadati</taxon>
        <taxon>Bacteroidota</taxon>
        <taxon>Cytophagia</taxon>
        <taxon>Cytophagales</taxon>
        <taxon>Chryseotaleaceae</taxon>
        <taxon>Chryseotalea</taxon>
    </lineage>
</organism>
<comment type="caution">
    <text evidence="1">The sequence shown here is derived from an EMBL/GenBank/DDBJ whole genome shotgun (WGS) entry which is preliminary data.</text>
</comment>
<reference evidence="1 2" key="1">
    <citation type="submission" date="2018-11" db="EMBL/GenBank/DDBJ databases">
        <title>Chryseotalea sanarue gen. nov., sp., nov., a member of the family Cytophagaceae, isolated from a brackish lake in Hamamatsu Japan.</title>
        <authorList>
            <person name="Maejima Y."/>
            <person name="Iino T."/>
            <person name="Muraguchi Y."/>
            <person name="Fukuda K."/>
            <person name="Ohkuma M."/>
            <person name="Moriuchi R."/>
            <person name="Dohra H."/>
            <person name="Kimbara K."/>
            <person name="Shintani M."/>
        </authorList>
    </citation>
    <scope>NUCLEOTIDE SEQUENCE [LARGE SCALE GENOMIC DNA]</scope>
    <source>
        <strain evidence="1 2">Ys</strain>
    </source>
</reference>
<dbReference type="AlphaFoldDB" id="A0A401U972"/>
<gene>
    <name evidence="1" type="ORF">SanaruYs_16610</name>
</gene>
<dbReference type="Pfam" id="PF11655">
    <property type="entry name" value="DUF2589"/>
    <property type="match status" value="1"/>
</dbReference>
<dbReference type="Proteomes" id="UP000288227">
    <property type="component" value="Unassembled WGS sequence"/>
</dbReference>
<dbReference type="EMBL" id="BHXQ01000003">
    <property type="protein sequence ID" value="GCC51436.1"/>
    <property type="molecule type" value="Genomic_DNA"/>
</dbReference>
<keyword evidence="2" id="KW-1185">Reference proteome</keyword>
<name>A0A401U972_9BACT</name>